<keyword evidence="4" id="KW-1185">Reference proteome</keyword>
<evidence type="ECO:0000256" key="1">
    <source>
        <dbReference type="SAM" id="MobiDB-lite"/>
    </source>
</evidence>
<protein>
    <submittedName>
        <fullName evidence="3">Retrovirus-related pol polyprotein from transposon TNT 1-94</fullName>
    </submittedName>
</protein>
<gene>
    <name evidence="3" type="ORF">Tco_0727161</name>
</gene>
<feature type="compositionally biased region" description="Polar residues" evidence="1">
    <location>
        <begin position="213"/>
        <end position="223"/>
    </location>
</feature>
<evidence type="ECO:0000313" key="3">
    <source>
        <dbReference type="EMBL" id="GJS77280.1"/>
    </source>
</evidence>
<dbReference type="EMBL" id="BQNB010010435">
    <property type="protein sequence ID" value="GJS77280.1"/>
    <property type="molecule type" value="Genomic_DNA"/>
</dbReference>
<proteinExistence type="predicted"/>
<sequence length="244" mass="27264">MGYSDYVIGDSVISKVYYVEGMEHNLFSVRHFYDSDLEVAHYLVVLIFLGTPQQNGVVERRDHNLVEAARTMLIFSKAPMFLWADVRDPWKNYTTNKPGNIGIFVGYAPSRKGYRIYNKRTRRIMETIHLQFDELSEPMALMQFSTGPAPTFLMPGLISSGFVPNSVPAVPYVPPTNKEMEILFQPMFDEYLEPLRVKKSVSPALAVLVPVNSAGSPSSTTIDQDAPSPSHSLSSSALQSPTSH</sequence>
<evidence type="ECO:0000259" key="2">
    <source>
        <dbReference type="Pfam" id="PF25597"/>
    </source>
</evidence>
<evidence type="ECO:0000313" key="4">
    <source>
        <dbReference type="Proteomes" id="UP001151760"/>
    </source>
</evidence>
<name>A0ABQ4YI91_9ASTR</name>
<comment type="caution">
    <text evidence="3">The sequence shown here is derived from an EMBL/GenBank/DDBJ whole genome shotgun (WGS) entry which is preliminary data.</text>
</comment>
<feature type="domain" description="Retroviral polymerase SH3-like" evidence="2">
    <location>
        <begin position="100"/>
        <end position="135"/>
    </location>
</feature>
<reference evidence="3" key="2">
    <citation type="submission" date="2022-01" db="EMBL/GenBank/DDBJ databases">
        <authorList>
            <person name="Yamashiro T."/>
            <person name="Shiraishi A."/>
            <person name="Satake H."/>
            <person name="Nakayama K."/>
        </authorList>
    </citation>
    <scope>NUCLEOTIDE SEQUENCE</scope>
</reference>
<feature type="compositionally biased region" description="Low complexity" evidence="1">
    <location>
        <begin position="226"/>
        <end position="244"/>
    </location>
</feature>
<dbReference type="InterPro" id="IPR057670">
    <property type="entry name" value="SH3_retrovirus"/>
</dbReference>
<dbReference type="Proteomes" id="UP001151760">
    <property type="component" value="Unassembled WGS sequence"/>
</dbReference>
<accession>A0ABQ4YI91</accession>
<feature type="region of interest" description="Disordered" evidence="1">
    <location>
        <begin position="213"/>
        <end position="244"/>
    </location>
</feature>
<dbReference type="Pfam" id="PF25597">
    <property type="entry name" value="SH3_retrovirus"/>
    <property type="match status" value="1"/>
</dbReference>
<organism evidence="3 4">
    <name type="scientific">Tanacetum coccineum</name>
    <dbReference type="NCBI Taxonomy" id="301880"/>
    <lineage>
        <taxon>Eukaryota</taxon>
        <taxon>Viridiplantae</taxon>
        <taxon>Streptophyta</taxon>
        <taxon>Embryophyta</taxon>
        <taxon>Tracheophyta</taxon>
        <taxon>Spermatophyta</taxon>
        <taxon>Magnoliopsida</taxon>
        <taxon>eudicotyledons</taxon>
        <taxon>Gunneridae</taxon>
        <taxon>Pentapetalae</taxon>
        <taxon>asterids</taxon>
        <taxon>campanulids</taxon>
        <taxon>Asterales</taxon>
        <taxon>Asteraceae</taxon>
        <taxon>Asteroideae</taxon>
        <taxon>Anthemideae</taxon>
        <taxon>Anthemidinae</taxon>
        <taxon>Tanacetum</taxon>
    </lineage>
</organism>
<reference evidence="3" key="1">
    <citation type="journal article" date="2022" name="Int. J. Mol. Sci.">
        <title>Draft Genome of Tanacetum Coccineum: Genomic Comparison of Closely Related Tanacetum-Family Plants.</title>
        <authorList>
            <person name="Yamashiro T."/>
            <person name="Shiraishi A."/>
            <person name="Nakayama K."/>
            <person name="Satake H."/>
        </authorList>
    </citation>
    <scope>NUCLEOTIDE SEQUENCE</scope>
</reference>